<dbReference type="KEGG" id="dvl:Dvul_1066"/>
<feature type="compositionally biased region" description="Acidic residues" evidence="1">
    <location>
        <begin position="51"/>
        <end position="60"/>
    </location>
</feature>
<organism evidence="2 3">
    <name type="scientific">Nitratidesulfovibrio vulgaris (strain DP4)</name>
    <name type="common">Desulfovibrio vulgaris</name>
    <dbReference type="NCBI Taxonomy" id="391774"/>
    <lineage>
        <taxon>Bacteria</taxon>
        <taxon>Pseudomonadati</taxon>
        <taxon>Thermodesulfobacteriota</taxon>
        <taxon>Desulfovibrionia</taxon>
        <taxon>Desulfovibrionales</taxon>
        <taxon>Desulfovibrionaceae</taxon>
        <taxon>Nitratidesulfovibrio</taxon>
    </lineage>
</organism>
<evidence type="ECO:0000313" key="2">
    <source>
        <dbReference type="EMBL" id="ABM28086.1"/>
    </source>
</evidence>
<dbReference type="HOGENOM" id="CLU_2769164_0_0_7"/>
<dbReference type="RefSeq" id="WP_011792029.1">
    <property type="nucleotide sequence ID" value="NC_008751.1"/>
</dbReference>
<protein>
    <submittedName>
        <fullName evidence="2">Uncharacterized protein</fullName>
    </submittedName>
</protein>
<dbReference type="EMBL" id="CP000527">
    <property type="protein sequence ID" value="ABM28086.1"/>
    <property type="molecule type" value="Genomic_DNA"/>
</dbReference>
<reference evidence="3" key="1">
    <citation type="journal article" date="2009" name="Environ. Microbiol.">
        <title>Contribution of mobile genetic elements to Desulfovibrio vulgaris genome plasticity.</title>
        <authorList>
            <person name="Walker C.B."/>
            <person name="Stolyar S."/>
            <person name="Chivian D."/>
            <person name="Pinel N."/>
            <person name="Gabster J.A."/>
            <person name="Dehal P.S."/>
            <person name="He Z."/>
            <person name="Yang Z.K."/>
            <person name="Yen H.C."/>
            <person name="Zhou J."/>
            <person name="Wall J.D."/>
            <person name="Hazen T.C."/>
            <person name="Arkin A.P."/>
            <person name="Stahl D.A."/>
        </authorList>
    </citation>
    <scope>NUCLEOTIDE SEQUENCE [LARGE SCALE GENOMIC DNA]</scope>
    <source>
        <strain evidence="3">DP4</strain>
    </source>
</reference>
<name>A0A0H3A7E9_NITV4</name>
<evidence type="ECO:0000313" key="3">
    <source>
        <dbReference type="Proteomes" id="UP000009173"/>
    </source>
</evidence>
<dbReference type="AlphaFoldDB" id="A0A0H3A7E9"/>
<sequence length="69" mass="7210">MAAKTMTVLLLQSVKHRGTLHFPGVELELEVKLAKQLVADGAACKPPVPEASEDAPEDVSDQGGQGGDQ</sequence>
<evidence type="ECO:0000256" key="1">
    <source>
        <dbReference type="SAM" id="MobiDB-lite"/>
    </source>
</evidence>
<dbReference type="Proteomes" id="UP000009173">
    <property type="component" value="Chromosome"/>
</dbReference>
<proteinExistence type="predicted"/>
<feature type="region of interest" description="Disordered" evidence="1">
    <location>
        <begin position="44"/>
        <end position="69"/>
    </location>
</feature>
<gene>
    <name evidence="2" type="ordered locus">Dvul_1066</name>
</gene>
<accession>A0A0H3A7E9</accession>